<evidence type="ECO:0000313" key="2">
    <source>
        <dbReference type="EMBL" id="PAX52199.1"/>
    </source>
</evidence>
<name>A0A2A2TFK0_9CYAN</name>
<feature type="non-terminal residue" evidence="2">
    <location>
        <position position="801"/>
    </location>
</feature>
<dbReference type="EMBL" id="NTFS01000269">
    <property type="protein sequence ID" value="PAX52199.1"/>
    <property type="molecule type" value="Genomic_DNA"/>
</dbReference>
<keyword evidence="3" id="KW-1185">Reference proteome</keyword>
<sequence>MAIILEHFCTKTGKPIVVNDIPITETIEHCLAEYFAPNATFKLGTVYRGLTTESDLQQFQKQGWSLEFAADDRFYFMDESLCVQMFDRPHFGAAYGSNMFTPCKSFAERENLRVLVVNATTGENGGVLSPETAIKLVGDGDGKIDIRLHQELGNEAQTPFQTRFGIKEKRQGLNDESKPLDSTWQLGKGTFAPRDLSKIGGGYDLVISTEQLKGRVREQEWGGGKEGESRKESAPINPGEYTMKIGIGNKTDAYYGMTSTGSQFWNSFPNGVKGDVIPRLEQRLEELKEMTNDPRKIAQDYVRSIDVGCMDRRNLSDCDRHSHKEYNDDFIDFDHLNLEEFEKLIDRTFGDRDRNMIYRILRADLEGHYQLLEHPKIIDKLQEHWRKQYLDCASGRFIKFDSAMAQTCHELAANEVSYPNLPDGEEVIVYRGPTANSNTINIFINRHLDNESFDKGTIKMSPQGLKISLSDCDGDRMSIALASEFPHTTAEIKQKQLQENRYTEIIKLAKKSYEGSFEQIALQAMENKVGLIANLCMKGIALENECLCIPQNEVADFIRSICQGIEKMLAAETDKQYPVQYPDRIKKQILEISDLCKLEALETNQNNILEKSCNLYHDVVGILGGELQIEVDRGKSANRSNPEIINACKVIVTNPDIAPWVEERKIDEVFSSRKMNIKGHGAIDMMVKMTNEVFAESSLIPRSTQQFQDLFKGVQFSPQEKLKAIEIKKEYDALINRAITTSRELEQTTAPRIIVTSCDGSKIDIIGLPNSLNSHIFDTNKNFNIKIVENNFEKTQDKNNY</sequence>
<reference evidence="2 3" key="1">
    <citation type="submission" date="2017-08" db="EMBL/GenBank/DDBJ databases">
        <title>Draft genome sequence of filamentous cyanobacterium Calothrix elsteri CCALA 953.</title>
        <authorList>
            <person name="Gagunashvili A.N."/>
            <person name="Elster J."/>
            <person name="Andresson O.S."/>
        </authorList>
    </citation>
    <scope>NUCLEOTIDE SEQUENCE [LARGE SCALE GENOMIC DNA]</scope>
    <source>
        <strain evidence="2 3">CCALA 953</strain>
    </source>
</reference>
<gene>
    <name evidence="2" type="ORF">CK510_20620</name>
</gene>
<evidence type="ECO:0000313" key="3">
    <source>
        <dbReference type="Proteomes" id="UP000218238"/>
    </source>
</evidence>
<comment type="caution">
    <text evidence="2">The sequence shown here is derived from an EMBL/GenBank/DDBJ whole genome shotgun (WGS) entry which is preliminary data.</text>
</comment>
<accession>A0A2A2TFK0</accession>
<feature type="region of interest" description="Disordered" evidence="1">
    <location>
        <begin position="217"/>
        <end position="237"/>
    </location>
</feature>
<proteinExistence type="predicted"/>
<organism evidence="2 3">
    <name type="scientific">Brunnivagina elsteri CCALA 953</name>
    <dbReference type="NCBI Taxonomy" id="987040"/>
    <lineage>
        <taxon>Bacteria</taxon>
        <taxon>Bacillati</taxon>
        <taxon>Cyanobacteriota</taxon>
        <taxon>Cyanophyceae</taxon>
        <taxon>Nostocales</taxon>
        <taxon>Calotrichaceae</taxon>
        <taxon>Brunnivagina</taxon>
    </lineage>
</organism>
<feature type="compositionally biased region" description="Basic and acidic residues" evidence="1">
    <location>
        <begin position="217"/>
        <end position="233"/>
    </location>
</feature>
<dbReference type="AlphaFoldDB" id="A0A2A2TFK0"/>
<evidence type="ECO:0000256" key="1">
    <source>
        <dbReference type="SAM" id="MobiDB-lite"/>
    </source>
</evidence>
<protein>
    <submittedName>
        <fullName evidence="2">Uncharacterized protein</fullName>
    </submittedName>
</protein>
<dbReference type="Proteomes" id="UP000218238">
    <property type="component" value="Unassembled WGS sequence"/>
</dbReference>